<dbReference type="PANTHER" id="PTHR34484:SF2">
    <property type="entry name" value="OS02G0832600 PROTEIN"/>
    <property type="match status" value="1"/>
</dbReference>
<dbReference type="PANTHER" id="PTHR34484">
    <property type="entry name" value="OS02G0832600 PROTEIN"/>
    <property type="match status" value="1"/>
</dbReference>
<gene>
    <name evidence="4" type="primary">LOC112281337</name>
    <name evidence="3" type="ORF">PHYPA_006198</name>
</gene>
<accession>A0A2K1KNF0</accession>
<protein>
    <recommendedName>
        <fullName evidence="6">PRLI-interacting factor A</fullName>
    </recommendedName>
</protein>
<evidence type="ECO:0000313" key="4">
    <source>
        <dbReference type="EnsemblPlants" id="PAC:32919412.CDS.1"/>
    </source>
</evidence>
<dbReference type="EnsemblPlants" id="Pp3c4_14280V3.1">
    <property type="protein sequence ID" value="PAC:32919412.CDS.1"/>
    <property type="gene ID" value="Pp3c4_14280"/>
</dbReference>
<dbReference type="Gramene" id="Pp3c4_14280V3.6">
    <property type="protein sequence ID" value="PAC:32919414.CDS.1"/>
    <property type="gene ID" value="Pp3c4_14280"/>
</dbReference>
<dbReference type="EnsemblPlants" id="Pp3c4_14280V3.6">
    <property type="protein sequence ID" value="PAC:32919414.CDS.1"/>
    <property type="gene ID" value="Pp3c4_14280"/>
</dbReference>
<dbReference type="EnsemblPlants" id="Pp3c4_14280V3.2">
    <property type="protein sequence ID" value="PAC:32919413.CDS.1"/>
    <property type="gene ID" value="Pp3c4_14280"/>
</dbReference>
<feature type="coiled-coil region" evidence="1">
    <location>
        <begin position="200"/>
        <end position="227"/>
    </location>
</feature>
<evidence type="ECO:0000256" key="2">
    <source>
        <dbReference type="SAM" id="MobiDB-lite"/>
    </source>
</evidence>
<name>A0A2K1KNF0_PHYPA</name>
<dbReference type="Gramene" id="Pp3c4_14280V3.2">
    <property type="protein sequence ID" value="PAC:32919413.CDS.1"/>
    <property type="gene ID" value="Pp3c4_14280"/>
</dbReference>
<dbReference type="Gramene" id="Pp3c4_14280V3.1">
    <property type="protein sequence ID" value="PAC:32919412.CDS.1"/>
    <property type="gene ID" value="Pp3c4_14280"/>
</dbReference>
<dbReference type="PaxDb" id="3218-PP1S219_40V6.1"/>
<dbReference type="AlphaFoldDB" id="A0A2K1KNF0"/>
<keyword evidence="5" id="KW-1185">Reference proteome</keyword>
<keyword evidence="1" id="KW-0175">Coiled coil</keyword>
<dbReference type="Proteomes" id="UP000006727">
    <property type="component" value="Chromosome 4"/>
</dbReference>
<evidence type="ECO:0000313" key="5">
    <source>
        <dbReference type="Proteomes" id="UP000006727"/>
    </source>
</evidence>
<evidence type="ECO:0008006" key="6">
    <source>
        <dbReference type="Google" id="ProtNLM"/>
    </source>
</evidence>
<feature type="region of interest" description="Disordered" evidence="2">
    <location>
        <begin position="13"/>
        <end position="33"/>
    </location>
</feature>
<organism evidence="3">
    <name type="scientific">Physcomitrium patens</name>
    <name type="common">Spreading-leaved earth moss</name>
    <name type="synonym">Physcomitrella patens</name>
    <dbReference type="NCBI Taxonomy" id="3218"/>
    <lineage>
        <taxon>Eukaryota</taxon>
        <taxon>Viridiplantae</taxon>
        <taxon>Streptophyta</taxon>
        <taxon>Embryophyta</taxon>
        <taxon>Bryophyta</taxon>
        <taxon>Bryophytina</taxon>
        <taxon>Bryopsida</taxon>
        <taxon>Funariidae</taxon>
        <taxon>Funariales</taxon>
        <taxon>Funariaceae</taxon>
        <taxon>Physcomitrium</taxon>
    </lineage>
</organism>
<reference evidence="4" key="3">
    <citation type="submission" date="2020-12" db="UniProtKB">
        <authorList>
            <consortium name="EnsemblPlants"/>
        </authorList>
    </citation>
    <scope>IDENTIFICATION</scope>
</reference>
<evidence type="ECO:0000256" key="1">
    <source>
        <dbReference type="SAM" id="Coils"/>
    </source>
</evidence>
<proteinExistence type="predicted"/>
<reference evidence="3 5" key="2">
    <citation type="journal article" date="2018" name="Plant J.">
        <title>The Physcomitrella patens chromosome-scale assembly reveals moss genome structure and evolution.</title>
        <authorList>
            <person name="Lang D."/>
            <person name="Ullrich K.K."/>
            <person name="Murat F."/>
            <person name="Fuchs J."/>
            <person name="Jenkins J."/>
            <person name="Haas F.B."/>
            <person name="Piednoel M."/>
            <person name="Gundlach H."/>
            <person name="Van Bel M."/>
            <person name="Meyberg R."/>
            <person name="Vives C."/>
            <person name="Morata J."/>
            <person name="Symeonidi A."/>
            <person name="Hiss M."/>
            <person name="Muchero W."/>
            <person name="Kamisugi Y."/>
            <person name="Saleh O."/>
            <person name="Blanc G."/>
            <person name="Decker E.L."/>
            <person name="van Gessel N."/>
            <person name="Grimwood J."/>
            <person name="Hayes R.D."/>
            <person name="Graham S.W."/>
            <person name="Gunter L.E."/>
            <person name="McDaniel S.F."/>
            <person name="Hoernstein S.N.W."/>
            <person name="Larsson A."/>
            <person name="Li F.W."/>
            <person name="Perroud P.F."/>
            <person name="Phillips J."/>
            <person name="Ranjan P."/>
            <person name="Rokshar D.S."/>
            <person name="Rothfels C.J."/>
            <person name="Schneider L."/>
            <person name="Shu S."/>
            <person name="Stevenson D.W."/>
            <person name="Thummler F."/>
            <person name="Tillich M."/>
            <person name="Villarreal Aguilar J.C."/>
            <person name="Widiez T."/>
            <person name="Wong G.K."/>
            <person name="Wymore A."/>
            <person name="Zhang Y."/>
            <person name="Zimmer A.D."/>
            <person name="Quatrano R.S."/>
            <person name="Mayer K.F.X."/>
            <person name="Goodstein D."/>
            <person name="Casacuberta J.M."/>
            <person name="Vandepoele K."/>
            <person name="Reski R."/>
            <person name="Cuming A.C."/>
            <person name="Tuskan G.A."/>
            <person name="Maumus F."/>
            <person name="Salse J."/>
            <person name="Schmutz J."/>
            <person name="Rensing S.A."/>
        </authorList>
    </citation>
    <scope>NUCLEOTIDE SEQUENCE [LARGE SCALE GENOMIC DNA]</scope>
    <source>
        <strain evidence="4 5">cv. Gransden 2004</strain>
    </source>
</reference>
<sequence length="255" mass="28693">MAATQVVMAEQGMGHPAVPWDGAPPKRKWRSKSTQPKYQMYSAIFQKGVKEPGLGPSRFKGSQKKKGLKARKFHDHRGSVPWTVPRTPFNDSSFLMQVRKCGGLAPVFPSPTISSYDFGSYQDLLDLEDYGYGSMTGLIRLRRVENDGDEWGGASTVVNDPDVINMCEVEQRLPSSPADSLERLEQRIDRGVSRFEIRGAAKQDRRIQDLQDENLLLKHRLLLVQQEVNELRQRLQADQSCNPNDSSETHSCFGG</sequence>
<dbReference type="EMBL" id="ABEU02000004">
    <property type="protein sequence ID" value="PNR55302.1"/>
    <property type="molecule type" value="Genomic_DNA"/>
</dbReference>
<reference evidence="3 5" key="1">
    <citation type="journal article" date="2008" name="Science">
        <title>The Physcomitrella genome reveals evolutionary insights into the conquest of land by plants.</title>
        <authorList>
            <person name="Rensing S."/>
            <person name="Lang D."/>
            <person name="Zimmer A."/>
            <person name="Terry A."/>
            <person name="Salamov A."/>
            <person name="Shapiro H."/>
            <person name="Nishiyama T."/>
            <person name="Perroud P.-F."/>
            <person name="Lindquist E."/>
            <person name="Kamisugi Y."/>
            <person name="Tanahashi T."/>
            <person name="Sakakibara K."/>
            <person name="Fujita T."/>
            <person name="Oishi K."/>
            <person name="Shin-I T."/>
            <person name="Kuroki Y."/>
            <person name="Toyoda A."/>
            <person name="Suzuki Y."/>
            <person name="Hashimoto A."/>
            <person name="Yamaguchi K."/>
            <person name="Sugano A."/>
            <person name="Kohara Y."/>
            <person name="Fujiyama A."/>
            <person name="Anterola A."/>
            <person name="Aoki S."/>
            <person name="Ashton N."/>
            <person name="Barbazuk W.B."/>
            <person name="Barker E."/>
            <person name="Bennetzen J."/>
            <person name="Bezanilla M."/>
            <person name="Blankenship R."/>
            <person name="Cho S.H."/>
            <person name="Dutcher S."/>
            <person name="Estelle M."/>
            <person name="Fawcett J.A."/>
            <person name="Gundlach H."/>
            <person name="Hanada K."/>
            <person name="Heyl A."/>
            <person name="Hicks K.A."/>
            <person name="Hugh J."/>
            <person name="Lohr M."/>
            <person name="Mayer K."/>
            <person name="Melkozernov A."/>
            <person name="Murata T."/>
            <person name="Nelson D."/>
            <person name="Pils B."/>
            <person name="Prigge M."/>
            <person name="Reiss B."/>
            <person name="Renner T."/>
            <person name="Rombauts S."/>
            <person name="Rushton P."/>
            <person name="Sanderfoot A."/>
            <person name="Schween G."/>
            <person name="Shiu S.-H."/>
            <person name="Stueber K."/>
            <person name="Theodoulou F.L."/>
            <person name="Tu H."/>
            <person name="Van de Peer Y."/>
            <person name="Verrier P.J."/>
            <person name="Waters E."/>
            <person name="Wood A."/>
            <person name="Yang L."/>
            <person name="Cove D."/>
            <person name="Cuming A."/>
            <person name="Hasebe M."/>
            <person name="Lucas S."/>
            <person name="Mishler D.B."/>
            <person name="Reski R."/>
            <person name="Grigoriev I."/>
            <person name="Quatrano R.S."/>
            <person name="Boore J.L."/>
        </authorList>
    </citation>
    <scope>NUCLEOTIDE SEQUENCE [LARGE SCALE GENOMIC DNA]</scope>
    <source>
        <strain evidence="4 5">cv. Gransden 2004</strain>
    </source>
</reference>
<evidence type="ECO:0000313" key="3">
    <source>
        <dbReference type="EMBL" id="PNR55302.1"/>
    </source>
</evidence>